<dbReference type="AlphaFoldDB" id="A0A7V0LTY7"/>
<organism evidence="1">
    <name type="scientific">candidate division WOR-3 bacterium</name>
    <dbReference type="NCBI Taxonomy" id="2052148"/>
    <lineage>
        <taxon>Bacteria</taxon>
        <taxon>Bacteria division WOR-3</taxon>
    </lineage>
</organism>
<evidence type="ECO:0008006" key="2">
    <source>
        <dbReference type="Google" id="ProtNLM"/>
    </source>
</evidence>
<accession>A0A7V0LTY7</accession>
<evidence type="ECO:0000313" key="1">
    <source>
        <dbReference type="EMBL" id="HDL60207.1"/>
    </source>
</evidence>
<reference evidence="1" key="1">
    <citation type="journal article" date="2020" name="mSystems">
        <title>Genome- and Community-Level Interaction Insights into Carbon Utilization and Element Cycling Functions of Hydrothermarchaeota in Hydrothermal Sediment.</title>
        <authorList>
            <person name="Zhou Z."/>
            <person name="Liu Y."/>
            <person name="Xu W."/>
            <person name="Pan J."/>
            <person name="Luo Z.H."/>
            <person name="Li M."/>
        </authorList>
    </citation>
    <scope>NUCLEOTIDE SEQUENCE [LARGE SCALE GENOMIC DNA]</scope>
    <source>
        <strain evidence="1">HyVt-28</strain>
    </source>
</reference>
<dbReference type="Proteomes" id="UP000886381">
    <property type="component" value="Unassembled WGS sequence"/>
</dbReference>
<gene>
    <name evidence="1" type="ORF">ENH14_02000</name>
</gene>
<name>A0A7V0LTY7_UNCW3</name>
<sequence length="279" mass="32110">MQSFLLFLAIISSKGYSFLEVSPFSELTLLNYLNTGNPSSYENGIHVLFSSSLWDGYSKIHELAFFYEKGVVDFRYYDFGEMEYKPDIPDDQLNLRYNPTAYIIYAGKRIDIDKELSFGVRASYFRFEVINDKVESFLGSFGFLYRPSYLGHLVLSAHVDNLSFDTGVEEKFPLPIKINTTFYFPIRDILLSYSYSKVVRQDNRNIMNGFGVTHRIGASYTPHRLFSIGGGIFVGDDPRVFEGVLKLRVKNNFFLVYNGSYRRDGLSPVHSFVVEVRSK</sequence>
<proteinExistence type="predicted"/>
<protein>
    <recommendedName>
        <fullName evidence="2">Type IX secretion system membrane protein PorP/SprF</fullName>
    </recommendedName>
</protein>
<comment type="caution">
    <text evidence="1">The sequence shown here is derived from an EMBL/GenBank/DDBJ whole genome shotgun (WGS) entry which is preliminary data.</text>
</comment>
<dbReference type="EMBL" id="DRDR01000085">
    <property type="protein sequence ID" value="HDL60207.1"/>
    <property type="molecule type" value="Genomic_DNA"/>
</dbReference>